<dbReference type="EC" id="2.7.13.3" evidence="2"/>
<dbReference type="InterPro" id="IPR036097">
    <property type="entry name" value="HisK_dim/P_sf"/>
</dbReference>
<dbReference type="GO" id="GO:0000155">
    <property type="term" value="F:phosphorelay sensor kinase activity"/>
    <property type="evidence" value="ECO:0007669"/>
    <property type="project" value="InterPro"/>
</dbReference>
<dbReference type="SUPFAM" id="SSF52172">
    <property type="entry name" value="CheY-like"/>
    <property type="match status" value="2"/>
</dbReference>
<feature type="domain" description="PAC" evidence="8">
    <location>
        <begin position="358"/>
        <end position="408"/>
    </location>
</feature>
<dbReference type="InterPro" id="IPR003661">
    <property type="entry name" value="HisK_dim/P_dom"/>
</dbReference>
<evidence type="ECO:0000256" key="4">
    <source>
        <dbReference type="ARBA" id="ARBA00023012"/>
    </source>
</evidence>
<dbReference type="CDD" id="cd00082">
    <property type="entry name" value="HisKA"/>
    <property type="match status" value="2"/>
</dbReference>
<dbReference type="SMART" id="SM00091">
    <property type="entry name" value="PAS"/>
    <property type="match status" value="3"/>
</dbReference>
<dbReference type="SMART" id="SM00086">
    <property type="entry name" value="PAC"/>
    <property type="match status" value="2"/>
</dbReference>
<dbReference type="AlphaFoldDB" id="A0A3S1B4Z3"/>
<feature type="domain" description="PAC" evidence="8">
    <location>
        <begin position="484"/>
        <end position="536"/>
    </location>
</feature>
<dbReference type="SMART" id="SM00448">
    <property type="entry name" value="REC"/>
    <property type="match status" value="2"/>
</dbReference>
<dbReference type="RefSeq" id="WP_158632865.1">
    <property type="nucleotide sequence ID" value="NZ_RSCL01000010.1"/>
</dbReference>
<dbReference type="InterPro" id="IPR035965">
    <property type="entry name" value="PAS-like_dom_sf"/>
</dbReference>
<dbReference type="SUPFAM" id="SSF55785">
    <property type="entry name" value="PYP-like sensor domain (PAS domain)"/>
    <property type="match status" value="2"/>
</dbReference>
<dbReference type="Gene3D" id="1.10.287.130">
    <property type="match status" value="2"/>
</dbReference>
<dbReference type="InterPro" id="IPR001789">
    <property type="entry name" value="Sig_transdc_resp-reg_receiver"/>
</dbReference>
<dbReference type="PROSITE" id="PS50113">
    <property type="entry name" value="PAC"/>
    <property type="match status" value="2"/>
</dbReference>
<reference evidence="9" key="2">
    <citation type="journal article" date="2019" name="Genome Biol. Evol.">
        <title>Day and night: Metabolic profiles and evolutionary relationships of six axenic non-marine cyanobacteria.</title>
        <authorList>
            <person name="Will S.E."/>
            <person name="Henke P."/>
            <person name="Boedeker C."/>
            <person name="Huang S."/>
            <person name="Brinkmann H."/>
            <person name="Rohde M."/>
            <person name="Jarek M."/>
            <person name="Friedl T."/>
            <person name="Seufert S."/>
            <person name="Schumacher M."/>
            <person name="Overmann J."/>
            <person name="Neumann-Schaal M."/>
            <person name="Petersen J."/>
        </authorList>
    </citation>
    <scope>NUCLEOTIDE SEQUENCE [LARGE SCALE GENOMIC DNA]</scope>
    <source>
        <strain evidence="9">PCC 7102</strain>
    </source>
</reference>
<proteinExistence type="predicted"/>
<comment type="catalytic activity">
    <reaction evidence="1">
        <text>ATP + protein L-histidine = ADP + protein N-phospho-L-histidine.</text>
        <dbReference type="EC" id="2.7.13.3"/>
    </reaction>
</comment>
<dbReference type="Pfam" id="PF13426">
    <property type="entry name" value="PAS_9"/>
    <property type="match status" value="1"/>
</dbReference>
<feature type="domain" description="PAS" evidence="7">
    <location>
        <begin position="409"/>
        <end position="446"/>
    </location>
</feature>
<dbReference type="Pfam" id="PF00989">
    <property type="entry name" value="PAS"/>
    <property type="match status" value="1"/>
</dbReference>
<dbReference type="PROSITE" id="PS50112">
    <property type="entry name" value="PAS"/>
    <property type="match status" value="1"/>
</dbReference>
<gene>
    <name evidence="9" type="ORF">DSM106972_044250</name>
</gene>
<feature type="modified residue" description="4-aspartylphosphate" evidence="5">
    <location>
        <position position="52"/>
    </location>
</feature>
<dbReference type="InterPro" id="IPR001610">
    <property type="entry name" value="PAC"/>
</dbReference>
<dbReference type="SMART" id="SM00388">
    <property type="entry name" value="HisKA"/>
    <property type="match status" value="2"/>
</dbReference>
<accession>A0A3S1B4Z3</accession>
<dbReference type="NCBIfam" id="TIGR00229">
    <property type="entry name" value="sensory_box"/>
    <property type="match status" value="2"/>
</dbReference>
<name>A0A3S1B4Z3_9CYAN</name>
<dbReference type="EMBL" id="RSCL01000010">
    <property type="protein sequence ID" value="RUT04855.1"/>
    <property type="molecule type" value="Genomic_DNA"/>
</dbReference>
<feature type="domain" description="Response regulatory" evidence="6">
    <location>
        <begin position="562"/>
        <end position="678"/>
    </location>
</feature>
<dbReference type="InterPro" id="IPR013767">
    <property type="entry name" value="PAS_fold"/>
</dbReference>
<dbReference type="Gene3D" id="3.30.450.20">
    <property type="entry name" value="PAS domain"/>
    <property type="match status" value="2"/>
</dbReference>
<reference evidence="9" key="1">
    <citation type="submission" date="2018-12" db="EMBL/GenBank/DDBJ databases">
        <authorList>
            <person name="Will S."/>
            <person name="Neumann-Schaal M."/>
            <person name="Henke P."/>
        </authorList>
    </citation>
    <scope>NUCLEOTIDE SEQUENCE</scope>
    <source>
        <strain evidence="9">PCC 7102</strain>
    </source>
</reference>
<evidence type="ECO:0000313" key="10">
    <source>
        <dbReference type="Proteomes" id="UP000271624"/>
    </source>
</evidence>
<sequence length="680" mass="76425">MTKILIVEDNEVNRDMLSRRLIRHDYEIIFALNGVEGVSKTLAEKPDLILMDMNLPVIDGWEATRQLKANSQTRNIPVIALTAHSMQGDREKALAAGCDEYESKPIDFSRLLSKIESFIEKTKSSSDLNISQLNPYIQKALFSNLRHELCTPINAIIGYSEILLDGLKHQQNTNIYIDISKIFTSGHQMLTLANKLIDPAYFELNKEHTFDDFGAKIRLEILTPLSTIIGYCELLVEEPGADFAPDLERINTSAQKVLNMVNNIVNLAQQQLQAIDIEVMQTAASKKHFGQQLIADAAPIAIIISRLSDGLIVYANAAAALTFVLPVAQLCNRHIQDFLGHTDYDQITSALQKNETIVNRELRTISASGTQLWMTASLQPLTFNSEPTILSVLCDITDRKRAEDALRIDAESYKSIFENALQGIYQATPDGQIVFVNQSMAMIHGFDNPITMIETVNTINYKLYVDNEWRSSFRYLLEAQGQVIGIEYQVYKYSGEIIWIAESARAVRDANGKAIYYEGILEDITQRKIKELALQREIEKLQTEINQTRNTQQVTEVGNARTILLVEDNEMNRDMLSRRLKRSGYKVIIAVDGSEGVSLATTAKPNIILMDMSLPVLDGWEATKQLKANNNTKHIPIIALTAHAMSGDREKALNSGCDEYDTKPIEMPRLLDKITTLLNK</sequence>
<dbReference type="InterPro" id="IPR000014">
    <property type="entry name" value="PAS"/>
</dbReference>
<dbReference type="InterPro" id="IPR000700">
    <property type="entry name" value="PAS-assoc_C"/>
</dbReference>
<dbReference type="SUPFAM" id="SSF47384">
    <property type="entry name" value="Homodimeric domain of signal transducing histidine kinase"/>
    <property type="match status" value="2"/>
</dbReference>
<dbReference type="PROSITE" id="PS50110">
    <property type="entry name" value="RESPONSE_REGULATORY"/>
    <property type="match status" value="2"/>
</dbReference>
<keyword evidence="10" id="KW-1185">Reference proteome</keyword>
<evidence type="ECO:0000256" key="3">
    <source>
        <dbReference type="ARBA" id="ARBA00022553"/>
    </source>
</evidence>
<evidence type="ECO:0000313" key="9">
    <source>
        <dbReference type="EMBL" id="RUT04855.1"/>
    </source>
</evidence>
<dbReference type="Pfam" id="PF00072">
    <property type="entry name" value="Response_reg"/>
    <property type="match status" value="2"/>
</dbReference>
<protein>
    <recommendedName>
        <fullName evidence="2">histidine kinase</fullName>
        <ecNumber evidence="2">2.7.13.3</ecNumber>
    </recommendedName>
</protein>
<organism evidence="9 10">
    <name type="scientific">Dulcicalothrix desertica PCC 7102</name>
    <dbReference type="NCBI Taxonomy" id="232991"/>
    <lineage>
        <taxon>Bacteria</taxon>
        <taxon>Bacillati</taxon>
        <taxon>Cyanobacteriota</taxon>
        <taxon>Cyanophyceae</taxon>
        <taxon>Nostocales</taxon>
        <taxon>Calotrichaceae</taxon>
        <taxon>Dulcicalothrix</taxon>
    </lineage>
</organism>
<feature type="domain" description="Response regulatory" evidence="6">
    <location>
        <begin position="3"/>
        <end position="119"/>
    </location>
</feature>
<keyword evidence="4" id="KW-0902">Two-component regulatory system</keyword>
<evidence type="ECO:0000259" key="7">
    <source>
        <dbReference type="PROSITE" id="PS50112"/>
    </source>
</evidence>
<feature type="modified residue" description="4-aspartylphosphate" evidence="5">
    <location>
        <position position="611"/>
    </location>
</feature>
<dbReference type="Gene3D" id="3.40.50.2300">
    <property type="match status" value="2"/>
</dbReference>
<dbReference type="PANTHER" id="PTHR45339">
    <property type="entry name" value="HYBRID SIGNAL TRANSDUCTION HISTIDINE KINASE J"/>
    <property type="match status" value="1"/>
</dbReference>
<dbReference type="CDD" id="cd00130">
    <property type="entry name" value="PAS"/>
    <property type="match status" value="2"/>
</dbReference>
<dbReference type="OrthoDB" id="415806at2"/>
<evidence type="ECO:0000256" key="5">
    <source>
        <dbReference type="PROSITE-ProRule" id="PRU00169"/>
    </source>
</evidence>
<dbReference type="GO" id="GO:0006355">
    <property type="term" value="P:regulation of DNA-templated transcription"/>
    <property type="evidence" value="ECO:0007669"/>
    <property type="project" value="InterPro"/>
</dbReference>
<evidence type="ECO:0000256" key="1">
    <source>
        <dbReference type="ARBA" id="ARBA00000085"/>
    </source>
</evidence>
<evidence type="ECO:0000259" key="6">
    <source>
        <dbReference type="PROSITE" id="PS50110"/>
    </source>
</evidence>
<comment type="caution">
    <text evidence="9">The sequence shown here is derived from an EMBL/GenBank/DDBJ whole genome shotgun (WGS) entry which is preliminary data.</text>
</comment>
<dbReference type="InterPro" id="IPR011006">
    <property type="entry name" value="CheY-like_superfamily"/>
</dbReference>
<dbReference type="Proteomes" id="UP000271624">
    <property type="component" value="Unassembled WGS sequence"/>
</dbReference>
<dbReference type="Pfam" id="PF00512">
    <property type="entry name" value="HisKA"/>
    <property type="match status" value="2"/>
</dbReference>
<evidence type="ECO:0000256" key="2">
    <source>
        <dbReference type="ARBA" id="ARBA00012438"/>
    </source>
</evidence>
<dbReference type="PANTHER" id="PTHR45339:SF1">
    <property type="entry name" value="HYBRID SIGNAL TRANSDUCTION HISTIDINE KINASE J"/>
    <property type="match status" value="1"/>
</dbReference>
<evidence type="ECO:0000259" key="8">
    <source>
        <dbReference type="PROSITE" id="PS50113"/>
    </source>
</evidence>
<keyword evidence="3 5" id="KW-0597">Phosphoprotein</keyword>